<evidence type="ECO:0000256" key="10">
    <source>
        <dbReference type="ARBA" id="ARBA00023237"/>
    </source>
</evidence>
<keyword evidence="16" id="KW-0675">Receptor</keyword>
<comment type="similarity">
    <text evidence="11 12">Belongs to the TonB-dependent receptor family.</text>
</comment>
<organism evidence="16 17">
    <name type="scientific">Novosphingobium rhizovicinum</name>
    <dbReference type="NCBI Taxonomy" id="3228928"/>
    <lineage>
        <taxon>Bacteria</taxon>
        <taxon>Pseudomonadati</taxon>
        <taxon>Pseudomonadota</taxon>
        <taxon>Alphaproteobacteria</taxon>
        <taxon>Sphingomonadales</taxon>
        <taxon>Sphingomonadaceae</taxon>
        <taxon>Novosphingobium</taxon>
    </lineage>
</organism>
<evidence type="ECO:0000256" key="6">
    <source>
        <dbReference type="ARBA" id="ARBA00023004"/>
    </source>
</evidence>
<keyword evidence="17" id="KW-1185">Reference proteome</keyword>
<evidence type="ECO:0000256" key="11">
    <source>
        <dbReference type="PROSITE-ProRule" id="PRU01360"/>
    </source>
</evidence>
<keyword evidence="4" id="KW-0410">Iron transport</keyword>
<name>A0ABV3R8X3_9SPHN</name>
<evidence type="ECO:0000313" key="16">
    <source>
        <dbReference type="EMBL" id="MEW9854395.1"/>
    </source>
</evidence>
<dbReference type="PROSITE" id="PS52016">
    <property type="entry name" value="TONB_DEPENDENT_REC_3"/>
    <property type="match status" value="1"/>
</dbReference>
<dbReference type="Proteomes" id="UP001556118">
    <property type="component" value="Unassembled WGS sequence"/>
</dbReference>
<sequence length="835" mass="91758">MRVTQTLLRTVAPLALCATFVPAAAQTAASQEISAEDPRILSEGEIIVTARRRAETAQETPVPISVLSSAMLDRYAVRSLNNIASLTPGLITGESSGSIGGSISLRGVGSGESQPFIDQVVSLNVDGVQISSAQLLRAAQLDLKQIEILRGPQALFFGKNSPGGVISLTSEDPGDRLEVIARAGNEFKANEKYGELIVSAPLTDTLGLRLAGRYSAMDGYIKIKKLPSEAYPAGIDPYDLDAFPKQDETFLRGTLAFTPTDRFSFKLKGTYTRTYIEGSASYFTDVVHCPYGVPQETPALNNCENDGVIYTSLLPADYLGISEFNLNNRRGERYNKQALIAATAEYDLTDELTLTSVTGYYWIRESLMSNGSYQIVPNYAFAVKFNSEQFTEELRLASSFDSPVNFLVGAFYENRKLFTGTQLGVPTLLLNLYGIETTRQRQISYSGFGQVLFDVTPELQITAGGRYTREIKKLRDYLVYNPASTYPNNPVDVTQLPTYPGSPDPKLTFNNFSPEITVKYDVSPELMLFASYKKGFKSGGFDAGYTAGAILTPQRQAQGQTFRPEKVEGFEAGFKSELLDRQLIFNLTGYWYDYGDLQVSVFDTQIHAFRTENAAKARVRGLELQTAYNPRSLPGFNLHAAVSLNDAKFRDYIGDCYAGQTRDLGCNLVLNDVGSPSSLAFNPATGQLEPRYTSQDLSGVRLRKAPKWTANAGGYYEFDVSGSWMASLSADVAYSDGYITSTNYNPDSYQEAFAKLDATMRIFSADRRWELALIGRNLTNKRNLINANDRNSTGGGKGGFVQCATLTQTNCDRQPDITGTPALPRSVTLQATFRY</sequence>
<proteinExistence type="inferred from homology"/>
<keyword evidence="6" id="KW-0408">Iron</keyword>
<dbReference type="EMBL" id="JBFNXR010000019">
    <property type="protein sequence ID" value="MEW9854395.1"/>
    <property type="molecule type" value="Genomic_DNA"/>
</dbReference>
<evidence type="ECO:0000256" key="4">
    <source>
        <dbReference type="ARBA" id="ARBA00022496"/>
    </source>
</evidence>
<evidence type="ECO:0000256" key="9">
    <source>
        <dbReference type="ARBA" id="ARBA00023136"/>
    </source>
</evidence>
<dbReference type="PANTHER" id="PTHR32552:SF81">
    <property type="entry name" value="TONB-DEPENDENT OUTER MEMBRANE RECEPTOR"/>
    <property type="match status" value="1"/>
</dbReference>
<dbReference type="Pfam" id="PF00593">
    <property type="entry name" value="TonB_dep_Rec_b-barrel"/>
    <property type="match status" value="1"/>
</dbReference>
<evidence type="ECO:0000256" key="7">
    <source>
        <dbReference type="ARBA" id="ARBA00023065"/>
    </source>
</evidence>
<keyword evidence="3 11" id="KW-1134">Transmembrane beta strand</keyword>
<feature type="domain" description="TonB-dependent receptor plug" evidence="15">
    <location>
        <begin position="57"/>
        <end position="165"/>
    </location>
</feature>
<evidence type="ECO:0000259" key="14">
    <source>
        <dbReference type="Pfam" id="PF00593"/>
    </source>
</evidence>
<keyword evidence="2 11" id="KW-0813">Transport</keyword>
<dbReference type="RefSeq" id="WP_367770039.1">
    <property type="nucleotide sequence ID" value="NZ_JBFNXR010000019.1"/>
</dbReference>
<reference evidence="16 17" key="1">
    <citation type="submission" date="2024-06" db="EMBL/GenBank/DDBJ databases">
        <title>Novosphingobium rhizovicinus M1R2S20.</title>
        <authorList>
            <person name="Sun J.-Q."/>
        </authorList>
    </citation>
    <scope>NUCLEOTIDE SEQUENCE [LARGE SCALE GENOMIC DNA]</scope>
    <source>
        <strain evidence="16 17">M1R2S20</strain>
    </source>
</reference>
<feature type="chain" id="PRO_5047065596" evidence="13">
    <location>
        <begin position="26"/>
        <end position="835"/>
    </location>
</feature>
<feature type="domain" description="TonB-dependent receptor-like beta-barrel" evidence="14">
    <location>
        <begin position="317"/>
        <end position="778"/>
    </location>
</feature>
<keyword evidence="10 11" id="KW-0998">Cell outer membrane</keyword>
<dbReference type="PANTHER" id="PTHR32552">
    <property type="entry name" value="FERRICHROME IRON RECEPTOR-RELATED"/>
    <property type="match status" value="1"/>
</dbReference>
<dbReference type="InterPro" id="IPR039426">
    <property type="entry name" value="TonB-dep_rcpt-like"/>
</dbReference>
<keyword evidence="9 11" id="KW-0472">Membrane</keyword>
<evidence type="ECO:0000256" key="5">
    <source>
        <dbReference type="ARBA" id="ARBA00022692"/>
    </source>
</evidence>
<keyword evidence="8 12" id="KW-0798">TonB box</keyword>
<evidence type="ECO:0000256" key="13">
    <source>
        <dbReference type="SAM" id="SignalP"/>
    </source>
</evidence>
<evidence type="ECO:0000256" key="1">
    <source>
        <dbReference type="ARBA" id="ARBA00004571"/>
    </source>
</evidence>
<dbReference type="InterPro" id="IPR012910">
    <property type="entry name" value="Plug_dom"/>
</dbReference>
<evidence type="ECO:0000259" key="15">
    <source>
        <dbReference type="Pfam" id="PF07715"/>
    </source>
</evidence>
<feature type="signal peptide" evidence="13">
    <location>
        <begin position="1"/>
        <end position="25"/>
    </location>
</feature>
<dbReference type="Gene3D" id="2.40.170.20">
    <property type="entry name" value="TonB-dependent receptor, beta-barrel domain"/>
    <property type="match status" value="1"/>
</dbReference>
<dbReference type="InterPro" id="IPR000531">
    <property type="entry name" value="Beta-barrel_TonB"/>
</dbReference>
<gene>
    <name evidence="16" type="ORF">ABUH87_04260</name>
</gene>
<evidence type="ECO:0000256" key="2">
    <source>
        <dbReference type="ARBA" id="ARBA00022448"/>
    </source>
</evidence>
<dbReference type="SUPFAM" id="SSF56935">
    <property type="entry name" value="Porins"/>
    <property type="match status" value="1"/>
</dbReference>
<dbReference type="InterPro" id="IPR036942">
    <property type="entry name" value="Beta-barrel_TonB_sf"/>
</dbReference>
<evidence type="ECO:0000256" key="12">
    <source>
        <dbReference type="RuleBase" id="RU003357"/>
    </source>
</evidence>
<dbReference type="Pfam" id="PF07715">
    <property type="entry name" value="Plug"/>
    <property type="match status" value="1"/>
</dbReference>
<keyword evidence="5 11" id="KW-0812">Transmembrane</keyword>
<accession>A0ABV3R8X3</accession>
<evidence type="ECO:0000256" key="8">
    <source>
        <dbReference type="ARBA" id="ARBA00023077"/>
    </source>
</evidence>
<keyword evidence="13" id="KW-0732">Signal</keyword>
<keyword evidence="7" id="KW-0406">Ion transport</keyword>
<comment type="subcellular location">
    <subcellularLocation>
        <location evidence="1 11">Cell outer membrane</location>
        <topology evidence="1 11">Multi-pass membrane protein</topology>
    </subcellularLocation>
</comment>
<evidence type="ECO:0000256" key="3">
    <source>
        <dbReference type="ARBA" id="ARBA00022452"/>
    </source>
</evidence>
<evidence type="ECO:0000313" key="17">
    <source>
        <dbReference type="Proteomes" id="UP001556118"/>
    </source>
</evidence>
<comment type="caution">
    <text evidence="16">The sequence shown here is derived from an EMBL/GenBank/DDBJ whole genome shotgun (WGS) entry which is preliminary data.</text>
</comment>
<protein>
    <submittedName>
        <fullName evidence="16">TonB-dependent receptor</fullName>
    </submittedName>
</protein>